<feature type="compositionally biased region" description="Polar residues" evidence="2">
    <location>
        <begin position="1"/>
        <end position="11"/>
    </location>
</feature>
<reference evidence="3 4" key="1">
    <citation type="submission" date="2014-04" db="EMBL/GenBank/DDBJ databases">
        <title>Evolutionary Origins and Diversification of the Mycorrhizal Mutualists.</title>
        <authorList>
            <consortium name="DOE Joint Genome Institute"/>
            <consortium name="Mycorrhizal Genomics Consortium"/>
            <person name="Kohler A."/>
            <person name="Kuo A."/>
            <person name="Nagy L.G."/>
            <person name="Floudas D."/>
            <person name="Copeland A."/>
            <person name="Barry K.W."/>
            <person name="Cichocki N."/>
            <person name="Veneault-Fourrey C."/>
            <person name="LaButti K."/>
            <person name="Lindquist E.A."/>
            <person name="Lipzen A."/>
            <person name="Lundell T."/>
            <person name="Morin E."/>
            <person name="Murat C."/>
            <person name="Riley R."/>
            <person name="Ohm R."/>
            <person name="Sun H."/>
            <person name="Tunlid A."/>
            <person name="Henrissat B."/>
            <person name="Grigoriev I.V."/>
            <person name="Hibbett D.S."/>
            <person name="Martin F."/>
        </authorList>
    </citation>
    <scope>NUCLEOTIDE SEQUENCE [LARGE SCALE GENOMIC DNA]</scope>
    <source>
        <strain evidence="3 4">FD-317 M1</strain>
    </source>
</reference>
<name>A0A0D0ARU3_9AGAR</name>
<proteinExistence type="predicted"/>
<protein>
    <submittedName>
        <fullName evidence="3">Uncharacterized protein</fullName>
    </submittedName>
</protein>
<accession>A0A0D0ARU3</accession>
<evidence type="ECO:0000313" key="3">
    <source>
        <dbReference type="EMBL" id="KIK53080.1"/>
    </source>
</evidence>
<dbReference type="Proteomes" id="UP000053593">
    <property type="component" value="Unassembled WGS sequence"/>
</dbReference>
<dbReference type="HOGENOM" id="CLU_2812638_0_0_1"/>
<evidence type="ECO:0000256" key="1">
    <source>
        <dbReference type="SAM" id="Coils"/>
    </source>
</evidence>
<dbReference type="AlphaFoldDB" id="A0A0D0ARU3"/>
<keyword evidence="1" id="KW-0175">Coiled coil</keyword>
<dbReference type="EMBL" id="KN834833">
    <property type="protein sequence ID" value="KIK53080.1"/>
    <property type="molecule type" value="Genomic_DNA"/>
</dbReference>
<organism evidence="3 4">
    <name type="scientific">Collybiopsis luxurians FD-317 M1</name>
    <dbReference type="NCBI Taxonomy" id="944289"/>
    <lineage>
        <taxon>Eukaryota</taxon>
        <taxon>Fungi</taxon>
        <taxon>Dikarya</taxon>
        <taxon>Basidiomycota</taxon>
        <taxon>Agaricomycotina</taxon>
        <taxon>Agaricomycetes</taxon>
        <taxon>Agaricomycetidae</taxon>
        <taxon>Agaricales</taxon>
        <taxon>Marasmiineae</taxon>
        <taxon>Omphalotaceae</taxon>
        <taxon>Collybiopsis</taxon>
        <taxon>Collybiopsis luxurians</taxon>
    </lineage>
</organism>
<feature type="coiled-coil region" evidence="1">
    <location>
        <begin position="24"/>
        <end position="51"/>
    </location>
</feature>
<gene>
    <name evidence="3" type="ORF">GYMLUDRAFT_943733</name>
</gene>
<feature type="region of interest" description="Disordered" evidence="2">
    <location>
        <begin position="1"/>
        <end position="22"/>
    </location>
</feature>
<sequence length="67" mass="7547">MMDNSQQTSLEQMAVDEPDKDSLIASLTGQLKEAEEQNKKMQEACSKLTQDTEHLHSDLEDLVHCSI</sequence>
<evidence type="ECO:0000256" key="2">
    <source>
        <dbReference type="SAM" id="MobiDB-lite"/>
    </source>
</evidence>
<keyword evidence="4" id="KW-1185">Reference proteome</keyword>
<evidence type="ECO:0000313" key="4">
    <source>
        <dbReference type="Proteomes" id="UP000053593"/>
    </source>
</evidence>